<gene>
    <name evidence="1" type="ORF">V6N12_004669</name>
</gene>
<comment type="caution">
    <text evidence="1">The sequence shown here is derived from an EMBL/GenBank/DDBJ whole genome shotgun (WGS) entry which is preliminary data.</text>
</comment>
<proteinExistence type="predicted"/>
<name>A0ABR2CM68_9ROSI</name>
<reference evidence="1 2" key="1">
    <citation type="journal article" date="2024" name="G3 (Bethesda)">
        <title>Genome assembly of Hibiscus sabdariffa L. provides insights into metabolisms of medicinal natural products.</title>
        <authorList>
            <person name="Kim T."/>
        </authorList>
    </citation>
    <scope>NUCLEOTIDE SEQUENCE [LARGE SCALE GENOMIC DNA]</scope>
    <source>
        <strain evidence="1">TK-2024</strain>
        <tissue evidence="1">Old leaves</tissue>
    </source>
</reference>
<protein>
    <submittedName>
        <fullName evidence="1">Uncharacterized protein</fullName>
    </submittedName>
</protein>
<sequence>MSFNCLTLRRTGSINGRDHVGHKQKPSFTFCCLSRTWSGNYEQLGSEPMSKKTKKGHRRRNTIPTTYVSKSKGCDLDSKPRLVRSCGMRRDWNLEDLRKKMTTVRD</sequence>
<dbReference type="Proteomes" id="UP001472677">
    <property type="component" value="Unassembled WGS sequence"/>
</dbReference>
<accession>A0ABR2CM68</accession>
<dbReference type="EMBL" id="JBBPBM010000048">
    <property type="protein sequence ID" value="KAK8520741.1"/>
    <property type="molecule type" value="Genomic_DNA"/>
</dbReference>
<dbReference type="PANTHER" id="PTHR36019">
    <property type="entry name" value="PLANT/PROTEIN"/>
    <property type="match status" value="1"/>
</dbReference>
<evidence type="ECO:0000313" key="1">
    <source>
        <dbReference type="EMBL" id="KAK8520741.1"/>
    </source>
</evidence>
<keyword evidence="2" id="KW-1185">Reference proteome</keyword>
<evidence type="ECO:0000313" key="2">
    <source>
        <dbReference type="Proteomes" id="UP001472677"/>
    </source>
</evidence>
<organism evidence="1 2">
    <name type="scientific">Hibiscus sabdariffa</name>
    <name type="common">roselle</name>
    <dbReference type="NCBI Taxonomy" id="183260"/>
    <lineage>
        <taxon>Eukaryota</taxon>
        <taxon>Viridiplantae</taxon>
        <taxon>Streptophyta</taxon>
        <taxon>Embryophyta</taxon>
        <taxon>Tracheophyta</taxon>
        <taxon>Spermatophyta</taxon>
        <taxon>Magnoliopsida</taxon>
        <taxon>eudicotyledons</taxon>
        <taxon>Gunneridae</taxon>
        <taxon>Pentapetalae</taxon>
        <taxon>rosids</taxon>
        <taxon>malvids</taxon>
        <taxon>Malvales</taxon>
        <taxon>Malvaceae</taxon>
        <taxon>Malvoideae</taxon>
        <taxon>Hibiscus</taxon>
    </lineage>
</organism>
<dbReference type="PANTHER" id="PTHR36019:SF3">
    <property type="entry name" value="PLANT_PROTEIN"/>
    <property type="match status" value="1"/>
</dbReference>